<gene>
    <name evidence="7" type="ORF">I6G38_06240</name>
</gene>
<protein>
    <submittedName>
        <fullName evidence="7">Helix-turn-helix transcriptional regulator</fullName>
    </submittedName>
</protein>
<dbReference type="AlphaFoldDB" id="A0A7T3ADB3"/>
<dbReference type="PROSITE" id="PS00501">
    <property type="entry name" value="SPASE_I_1"/>
    <property type="match status" value="1"/>
</dbReference>
<reference evidence="7 8" key="1">
    <citation type="submission" date="2020-12" db="EMBL/GenBank/DDBJ databases">
        <title>FDA dAtabase for Regulatory Grade micrObial Sequences (FDA-ARGOS): Supporting development and validation of Infectious Disease Dx tests.</title>
        <authorList>
            <person name="Sproer C."/>
            <person name="Gronow S."/>
            <person name="Severitt S."/>
            <person name="Schroder I."/>
            <person name="Tallon L."/>
            <person name="Sadzewicz L."/>
            <person name="Zhao X."/>
            <person name="Boylan J."/>
            <person name="Ott S."/>
            <person name="Bowen H."/>
            <person name="Vavikolanu K."/>
            <person name="Mehta A."/>
            <person name="Aluvathingal J."/>
            <person name="Nadendla S."/>
            <person name="Lowell S."/>
            <person name="Myers T."/>
            <person name="Yan Y."/>
            <person name="Sichtig H."/>
        </authorList>
    </citation>
    <scope>NUCLEOTIDE SEQUENCE [LARGE SCALE GENOMIC DNA]</scope>
    <source>
        <strain evidence="7 8">FDAARGOS_881</strain>
    </source>
</reference>
<dbReference type="GO" id="GO:0016020">
    <property type="term" value="C:membrane"/>
    <property type="evidence" value="ECO:0007669"/>
    <property type="project" value="InterPro"/>
</dbReference>
<name>A0A7T3ADB3_SPHPI</name>
<dbReference type="InterPro" id="IPR019756">
    <property type="entry name" value="Pept_S26A_signal_pept_1_Ser-AS"/>
</dbReference>
<dbReference type="GO" id="GO:0004252">
    <property type="term" value="F:serine-type endopeptidase activity"/>
    <property type="evidence" value="ECO:0007669"/>
    <property type="project" value="InterPro"/>
</dbReference>
<evidence type="ECO:0000313" key="8">
    <source>
        <dbReference type="Proteomes" id="UP000594836"/>
    </source>
</evidence>
<dbReference type="InterPro" id="IPR015927">
    <property type="entry name" value="Peptidase_S24_S26A/B/C"/>
</dbReference>
<evidence type="ECO:0000256" key="3">
    <source>
        <dbReference type="ARBA" id="ARBA00023015"/>
    </source>
</evidence>
<evidence type="ECO:0000256" key="2">
    <source>
        <dbReference type="ARBA" id="ARBA00022801"/>
    </source>
</evidence>
<keyword evidence="3" id="KW-0805">Transcription regulation</keyword>
<evidence type="ECO:0000256" key="4">
    <source>
        <dbReference type="ARBA" id="ARBA00023125"/>
    </source>
</evidence>
<evidence type="ECO:0000313" key="7">
    <source>
        <dbReference type="EMBL" id="QPT10564.1"/>
    </source>
</evidence>
<dbReference type="Proteomes" id="UP000594836">
    <property type="component" value="Chromosome"/>
</dbReference>
<organism evidence="7 8">
    <name type="scientific">Sphingomonas paucimobilis</name>
    <name type="common">Pseudomonas paucimobilis</name>
    <dbReference type="NCBI Taxonomy" id="13689"/>
    <lineage>
        <taxon>Bacteria</taxon>
        <taxon>Pseudomonadati</taxon>
        <taxon>Pseudomonadota</taxon>
        <taxon>Alphaproteobacteria</taxon>
        <taxon>Sphingomonadales</taxon>
        <taxon>Sphingomonadaceae</taxon>
        <taxon>Sphingomonas</taxon>
    </lineage>
</organism>
<dbReference type="Pfam" id="PF00717">
    <property type="entry name" value="Peptidase_S24"/>
    <property type="match status" value="1"/>
</dbReference>
<evidence type="ECO:0000256" key="1">
    <source>
        <dbReference type="ARBA" id="ARBA00022670"/>
    </source>
</evidence>
<dbReference type="Gene3D" id="2.10.109.10">
    <property type="entry name" value="Umud Fragment, subunit A"/>
    <property type="match status" value="1"/>
</dbReference>
<dbReference type="SUPFAM" id="SSF51306">
    <property type="entry name" value="LexA/Signal peptidase"/>
    <property type="match status" value="1"/>
</dbReference>
<evidence type="ECO:0000256" key="5">
    <source>
        <dbReference type="ARBA" id="ARBA00023163"/>
    </source>
</evidence>
<keyword evidence="1" id="KW-0645">Protease</keyword>
<dbReference type="EMBL" id="CP065713">
    <property type="protein sequence ID" value="QPT10564.1"/>
    <property type="molecule type" value="Genomic_DNA"/>
</dbReference>
<feature type="domain" description="Peptidase S24/S26A/S26B/S26C" evidence="6">
    <location>
        <begin position="24"/>
        <end position="115"/>
    </location>
</feature>
<proteinExistence type="predicted"/>
<dbReference type="InterPro" id="IPR036286">
    <property type="entry name" value="LexA/Signal_pep-like_sf"/>
</dbReference>
<dbReference type="InterPro" id="IPR039418">
    <property type="entry name" value="LexA-like"/>
</dbReference>
<keyword evidence="2" id="KW-0378">Hydrolase</keyword>
<dbReference type="GO" id="GO:0003677">
    <property type="term" value="F:DNA binding"/>
    <property type="evidence" value="ECO:0007669"/>
    <property type="project" value="UniProtKB-KW"/>
</dbReference>
<dbReference type="PANTHER" id="PTHR40661:SF3">
    <property type="entry name" value="FELS-1 PROPHAGE TRANSCRIPTIONAL REGULATOR"/>
    <property type="match status" value="1"/>
</dbReference>
<sequence length="121" mass="13406">MGAAFTHDAVSVRSHLFPLALLETITSTPPSKLTIARGMGDSMMPTLHDGDMVIIDRSQLTVRDQDAIWALTVGDIAMIKRLRVKSDRVLLLSDNERVPTDEATHDEINIVGRVIFIGRRI</sequence>
<dbReference type="CDD" id="cd06529">
    <property type="entry name" value="S24_LexA-like"/>
    <property type="match status" value="1"/>
</dbReference>
<keyword evidence="5" id="KW-0804">Transcription</keyword>
<accession>A0A7T3ADB3</accession>
<dbReference type="GO" id="GO:0006508">
    <property type="term" value="P:proteolysis"/>
    <property type="evidence" value="ECO:0007669"/>
    <property type="project" value="UniProtKB-KW"/>
</dbReference>
<dbReference type="PANTHER" id="PTHR40661">
    <property type="match status" value="1"/>
</dbReference>
<keyword evidence="4" id="KW-0238">DNA-binding</keyword>
<evidence type="ECO:0000259" key="6">
    <source>
        <dbReference type="Pfam" id="PF00717"/>
    </source>
</evidence>